<dbReference type="CDD" id="cd00833">
    <property type="entry name" value="PKS"/>
    <property type="match status" value="1"/>
</dbReference>
<evidence type="ECO:0000256" key="3">
    <source>
        <dbReference type="ARBA" id="ARBA00022679"/>
    </source>
</evidence>
<dbReference type="InterPro" id="IPR018201">
    <property type="entry name" value="Ketoacyl_synth_AS"/>
</dbReference>
<dbReference type="InterPro" id="IPR050091">
    <property type="entry name" value="PKS_NRPS_Biosynth_Enz"/>
</dbReference>
<evidence type="ECO:0000256" key="5">
    <source>
        <dbReference type="SAM" id="MobiDB-lite"/>
    </source>
</evidence>
<dbReference type="InterPro" id="IPR016039">
    <property type="entry name" value="Thiolase-like"/>
</dbReference>
<dbReference type="InterPro" id="IPR014030">
    <property type="entry name" value="Ketoacyl_synth_N"/>
</dbReference>
<evidence type="ECO:0000256" key="4">
    <source>
        <dbReference type="ARBA" id="ARBA00023315"/>
    </source>
</evidence>
<dbReference type="RefSeq" id="WP_205372515.1">
    <property type="nucleotide sequence ID" value="NZ_JAFEJA010000001.1"/>
</dbReference>
<evidence type="ECO:0000256" key="2">
    <source>
        <dbReference type="ARBA" id="ARBA00022553"/>
    </source>
</evidence>
<dbReference type="InterPro" id="IPR036736">
    <property type="entry name" value="ACP-like_sf"/>
</dbReference>
<dbReference type="Pfam" id="PF00109">
    <property type="entry name" value="ketoacyl-synt"/>
    <property type="match status" value="1"/>
</dbReference>
<evidence type="ECO:0000259" key="7">
    <source>
        <dbReference type="PROSITE" id="PS52004"/>
    </source>
</evidence>
<keyword evidence="1" id="KW-0596">Phosphopantetheine</keyword>
<dbReference type="InterPro" id="IPR020841">
    <property type="entry name" value="PKS_Beta-ketoAc_synthase_dom"/>
</dbReference>
<feature type="domain" description="Ketosynthase family 3 (KS3)" evidence="7">
    <location>
        <begin position="2"/>
        <end position="434"/>
    </location>
</feature>
<keyword evidence="3" id="KW-0808">Transferase</keyword>
<proteinExistence type="predicted"/>
<feature type="domain" description="Carrier" evidence="6">
    <location>
        <begin position="484"/>
        <end position="563"/>
    </location>
</feature>
<dbReference type="Pfam" id="PF02801">
    <property type="entry name" value="Ketoacyl-synt_C"/>
    <property type="match status" value="1"/>
</dbReference>
<dbReference type="SUPFAM" id="SSF47336">
    <property type="entry name" value="ACP-like"/>
    <property type="match status" value="1"/>
</dbReference>
<evidence type="ECO:0000313" key="8">
    <source>
        <dbReference type="EMBL" id="MBM9618221.1"/>
    </source>
</evidence>
<dbReference type="PANTHER" id="PTHR43775">
    <property type="entry name" value="FATTY ACID SYNTHASE"/>
    <property type="match status" value="1"/>
</dbReference>
<dbReference type="PROSITE" id="PS52004">
    <property type="entry name" value="KS3_2"/>
    <property type="match status" value="1"/>
</dbReference>
<dbReference type="PROSITE" id="PS00606">
    <property type="entry name" value="KS3_1"/>
    <property type="match status" value="1"/>
</dbReference>
<dbReference type="SMART" id="SM00825">
    <property type="entry name" value="PKS_KS"/>
    <property type="match status" value="1"/>
</dbReference>
<dbReference type="SUPFAM" id="SSF53901">
    <property type="entry name" value="Thiolase-like"/>
    <property type="match status" value="1"/>
</dbReference>
<keyword evidence="9" id="KW-1185">Reference proteome</keyword>
<feature type="compositionally biased region" description="Low complexity" evidence="5">
    <location>
        <begin position="446"/>
        <end position="458"/>
    </location>
</feature>
<reference evidence="8 9" key="1">
    <citation type="journal article" date="2016" name="Arch. Microbiol.">
        <title>Streptomyces zhihengii sp. nov., isolated from rhizospheric soil of Psammosilene tunicoides.</title>
        <authorList>
            <person name="Huang M.J."/>
            <person name="Fei J.J."/>
            <person name="Salam N."/>
            <person name="Kim C.J."/>
            <person name="Hozzein W.N."/>
            <person name="Xiao M."/>
            <person name="Huang H.Q."/>
            <person name="Li W.J."/>
        </authorList>
    </citation>
    <scope>NUCLEOTIDE SEQUENCE [LARGE SCALE GENOMIC DNA]</scope>
    <source>
        <strain evidence="8 9">YIM T102</strain>
    </source>
</reference>
<dbReference type="PANTHER" id="PTHR43775:SF37">
    <property type="entry name" value="SI:DKEY-61P9.11"/>
    <property type="match status" value="1"/>
</dbReference>
<organism evidence="8 9">
    <name type="scientific">Streptomyces zhihengii</name>
    <dbReference type="NCBI Taxonomy" id="1818004"/>
    <lineage>
        <taxon>Bacteria</taxon>
        <taxon>Bacillati</taxon>
        <taxon>Actinomycetota</taxon>
        <taxon>Actinomycetes</taxon>
        <taxon>Kitasatosporales</taxon>
        <taxon>Streptomycetaceae</taxon>
        <taxon>Streptomyces</taxon>
    </lineage>
</organism>
<evidence type="ECO:0000256" key="1">
    <source>
        <dbReference type="ARBA" id="ARBA00022450"/>
    </source>
</evidence>
<dbReference type="Proteomes" id="UP000664109">
    <property type="component" value="Unassembled WGS sequence"/>
</dbReference>
<keyword evidence="4" id="KW-0012">Acyltransferase</keyword>
<protein>
    <recommendedName>
        <fullName evidence="10">Polyketide synthase</fullName>
    </recommendedName>
</protein>
<evidence type="ECO:0000313" key="9">
    <source>
        <dbReference type="Proteomes" id="UP000664109"/>
    </source>
</evidence>
<dbReference type="InterPro" id="IPR014031">
    <property type="entry name" value="Ketoacyl_synth_C"/>
</dbReference>
<dbReference type="InterPro" id="IPR009081">
    <property type="entry name" value="PP-bd_ACP"/>
</dbReference>
<dbReference type="EMBL" id="JAFEJA010000001">
    <property type="protein sequence ID" value="MBM9618221.1"/>
    <property type="molecule type" value="Genomic_DNA"/>
</dbReference>
<feature type="region of interest" description="Disordered" evidence="5">
    <location>
        <begin position="438"/>
        <end position="486"/>
    </location>
</feature>
<accession>A0ABS2UL01</accession>
<evidence type="ECO:0008006" key="10">
    <source>
        <dbReference type="Google" id="ProtNLM"/>
    </source>
</evidence>
<sequence length="570" mass="58369">MNGPVAVIGYAAHLPGGDSLDDLDDFLTTGRSAVRTHSREELLEQGVAPAEADRPDYVPRSASTGWTVEGAKHIDMLSARERLVTDPQQLLFLDCAVAALEDAGIPLREVSGREVACVGGVGMGLYAGNGLSSHFTEHLRHDTALLEESVPPEILVGNASDHTVGRVAYRLGLTGPAVNVQTACSTALASVEYACLLLRSGRVGLALAGAASLYFPRVRGYRYERGGILSPDGVCRAFDAEANGTVGGSGGGVFVLKRLDDAVRDGDRVHGVVEGIHMGSDGSARASYTAPAYDGQLRVLRGALRDAGARPDDLAHLEAHGTGTPVGDLVELSVLNEVFADRATPLPVGSVKPALGHLDTAAGVASLVNVLLGLRRGSMPGTVNFTRTPDALSGGVARPSAAPTELVPGPDGLVRVGISCFGASGTSVHAVVSDRAVTVPRRDRPASAAPASGPVDGAVDGGPGSAASTATARVETATAPGHPADAGTVRREVLELVLDRIAADRPDPEAAGSLGAVELGLDSVDLLAVGKVIASRWGVELDVIDMLMFSSVDEMIDEITGRVAGGGTGS</sequence>
<keyword evidence="2" id="KW-0597">Phosphoprotein</keyword>
<gene>
    <name evidence="8" type="ORF">JE024_05585</name>
</gene>
<dbReference type="PROSITE" id="PS50075">
    <property type="entry name" value="CARRIER"/>
    <property type="match status" value="1"/>
</dbReference>
<name>A0ABS2UL01_9ACTN</name>
<comment type="caution">
    <text evidence="8">The sequence shown here is derived from an EMBL/GenBank/DDBJ whole genome shotgun (WGS) entry which is preliminary data.</text>
</comment>
<evidence type="ECO:0000259" key="6">
    <source>
        <dbReference type="PROSITE" id="PS50075"/>
    </source>
</evidence>
<dbReference type="Gene3D" id="3.40.47.10">
    <property type="match status" value="1"/>
</dbReference>